<keyword evidence="2" id="KW-1185">Reference proteome</keyword>
<sequence>MYQQVEENFNDNKIYEEQICYYCQSSTFQQNEIRSQNVCQSDDQIYFKDNLLQSQSSQQDIKSQQGKTNFYFTNIQTHQNQLQQEECVSPILINSQSQKYKQQNQFKNIINAFKGYVKKLKKCEFISVSHQQFINLKKQLFRYMKLNSFYYSILKYIINHKFFKQMLIHFFQSESETWINSSKLQDKDDAFNKIEQLKQCVQNPDLLQMYLGQQNIKIKKQNI</sequence>
<proteinExistence type="predicted"/>
<dbReference type="Proteomes" id="UP000009168">
    <property type="component" value="Unassembled WGS sequence"/>
</dbReference>
<accession>Q231E3</accession>
<organism evidence="1 2">
    <name type="scientific">Tetrahymena thermophila (strain SB210)</name>
    <dbReference type="NCBI Taxonomy" id="312017"/>
    <lineage>
        <taxon>Eukaryota</taxon>
        <taxon>Sar</taxon>
        <taxon>Alveolata</taxon>
        <taxon>Ciliophora</taxon>
        <taxon>Intramacronucleata</taxon>
        <taxon>Oligohymenophorea</taxon>
        <taxon>Hymenostomatida</taxon>
        <taxon>Tetrahymenina</taxon>
        <taxon>Tetrahymenidae</taxon>
        <taxon>Tetrahymena</taxon>
    </lineage>
</organism>
<evidence type="ECO:0000313" key="2">
    <source>
        <dbReference type="Proteomes" id="UP000009168"/>
    </source>
</evidence>
<reference evidence="2" key="1">
    <citation type="journal article" date="2006" name="PLoS Biol.">
        <title>Macronuclear genome sequence of the ciliate Tetrahymena thermophila, a model eukaryote.</title>
        <authorList>
            <person name="Eisen J.A."/>
            <person name="Coyne R.S."/>
            <person name="Wu M."/>
            <person name="Wu D."/>
            <person name="Thiagarajan M."/>
            <person name="Wortman J.R."/>
            <person name="Badger J.H."/>
            <person name="Ren Q."/>
            <person name="Amedeo P."/>
            <person name="Jones K.M."/>
            <person name="Tallon L.J."/>
            <person name="Delcher A.L."/>
            <person name="Salzberg S.L."/>
            <person name="Silva J.C."/>
            <person name="Haas B.J."/>
            <person name="Majoros W.H."/>
            <person name="Farzad M."/>
            <person name="Carlton J.M."/>
            <person name="Smith R.K. Jr."/>
            <person name="Garg J."/>
            <person name="Pearlman R.E."/>
            <person name="Karrer K.M."/>
            <person name="Sun L."/>
            <person name="Manning G."/>
            <person name="Elde N.C."/>
            <person name="Turkewitz A.P."/>
            <person name="Asai D.J."/>
            <person name="Wilkes D.E."/>
            <person name="Wang Y."/>
            <person name="Cai H."/>
            <person name="Collins K."/>
            <person name="Stewart B.A."/>
            <person name="Lee S.R."/>
            <person name="Wilamowska K."/>
            <person name="Weinberg Z."/>
            <person name="Ruzzo W.L."/>
            <person name="Wloga D."/>
            <person name="Gaertig J."/>
            <person name="Frankel J."/>
            <person name="Tsao C.-C."/>
            <person name="Gorovsky M.A."/>
            <person name="Keeling P.J."/>
            <person name="Waller R.F."/>
            <person name="Patron N.J."/>
            <person name="Cherry J.M."/>
            <person name="Stover N.A."/>
            <person name="Krieger C.J."/>
            <person name="del Toro C."/>
            <person name="Ryder H.F."/>
            <person name="Williamson S.C."/>
            <person name="Barbeau R.A."/>
            <person name="Hamilton E.P."/>
            <person name="Orias E."/>
        </authorList>
    </citation>
    <scope>NUCLEOTIDE SEQUENCE [LARGE SCALE GENOMIC DNA]</scope>
    <source>
        <strain evidence="2">SB210</strain>
    </source>
</reference>
<name>Q231E3_TETTS</name>
<dbReference type="InParanoid" id="Q231E3"/>
<evidence type="ECO:0000313" key="1">
    <source>
        <dbReference type="EMBL" id="EAR91096.2"/>
    </source>
</evidence>
<dbReference type="HOGENOM" id="CLU_071958_0_0_1"/>
<protein>
    <submittedName>
        <fullName evidence="1">Uncharacterized protein</fullName>
    </submittedName>
</protein>
<dbReference type="Pfam" id="PF14536">
    <property type="entry name" value="DUF4441"/>
    <property type="match status" value="1"/>
</dbReference>
<dbReference type="EMBL" id="GG662532">
    <property type="protein sequence ID" value="EAR91096.2"/>
    <property type="molecule type" value="Genomic_DNA"/>
</dbReference>
<dbReference type="AlphaFoldDB" id="Q231E3"/>
<gene>
    <name evidence="1" type="ORF">TTHERM_00430170</name>
</gene>
<dbReference type="GeneID" id="7847123"/>
<dbReference type="InterPro" id="IPR028008">
    <property type="entry name" value="DUF4441"/>
</dbReference>
<dbReference type="KEGG" id="tet:TTHERM_00430170"/>
<dbReference type="RefSeq" id="XP_001011341.2">
    <property type="nucleotide sequence ID" value="XM_001011341.2"/>
</dbReference>